<evidence type="ECO:0000313" key="1">
    <source>
        <dbReference type="EMBL" id="QRK81900.1"/>
    </source>
</evidence>
<dbReference type="RefSeq" id="WP_203418041.1">
    <property type="nucleotide sequence ID" value="NZ_CP069352.1"/>
</dbReference>
<dbReference type="SUPFAM" id="SSF50494">
    <property type="entry name" value="Trypsin-like serine proteases"/>
    <property type="match status" value="1"/>
</dbReference>
<evidence type="ECO:0000313" key="2">
    <source>
        <dbReference type="Proteomes" id="UP000663686"/>
    </source>
</evidence>
<organism evidence="1 2">
    <name type="scientific">Pseudomonas granadensis</name>
    <dbReference type="NCBI Taxonomy" id="1421430"/>
    <lineage>
        <taxon>Bacteria</taxon>
        <taxon>Pseudomonadati</taxon>
        <taxon>Pseudomonadota</taxon>
        <taxon>Gammaproteobacteria</taxon>
        <taxon>Pseudomonadales</taxon>
        <taxon>Pseudomonadaceae</taxon>
        <taxon>Pseudomonas</taxon>
    </lineage>
</organism>
<reference evidence="1 2" key="2">
    <citation type="submission" date="2021-03" db="EMBL/GenBank/DDBJ databases">
        <title>P. granadensis CT364 genome publication.</title>
        <authorList>
            <person name="Stach J."/>
            <person name="Montero-Calasanz Md.C."/>
        </authorList>
    </citation>
    <scope>NUCLEOTIDE SEQUENCE [LARGE SCALE GENOMIC DNA]</scope>
    <source>
        <strain evidence="1 2">CT364</strain>
    </source>
</reference>
<dbReference type="InterPro" id="IPR043504">
    <property type="entry name" value="Peptidase_S1_PA_chymotrypsin"/>
</dbReference>
<name>A0ABX7G9A1_9PSED</name>
<dbReference type="Proteomes" id="UP000663686">
    <property type="component" value="Chromosome"/>
</dbReference>
<accession>A0ABX7G9A1</accession>
<reference evidence="1 2" key="1">
    <citation type="submission" date="2021-02" db="EMBL/GenBank/DDBJ databases">
        <authorList>
            <person name="Cea Torrescassana E."/>
        </authorList>
    </citation>
    <scope>NUCLEOTIDE SEQUENCE [LARGE SCALE GENOMIC DNA]</scope>
    <source>
        <strain evidence="1 2">CT364</strain>
    </source>
</reference>
<dbReference type="PANTHER" id="PTHR14389:SF3">
    <property type="entry name" value="PROTEIN FAM111A-LIKE"/>
    <property type="match status" value="1"/>
</dbReference>
<dbReference type="InterPro" id="IPR009003">
    <property type="entry name" value="Peptidase_S1_PA"/>
</dbReference>
<dbReference type="PANTHER" id="PTHR14389">
    <property type="entry name" value="SI:CH1073-475A24.1"/>
    <property type="match status" value="1"/>
</dbReference>
<dbReference type="Pfam" id="PF13365">
    <property type="entry name" value="Trypsin_2"/>
    <property type="match status" value="1"/>
</dbReference>
<dbReference type="EMBL" id="CP069352">
    <property type="protein sequence ID" value="QRK81900.1"/>
    <property type="molecule type" value="Genomic_DNA"/>
</dbReference>
<protein>
    <submittedName>
        <fullName evidence="1">Trypsin-like peptidase domain-containing protein</fullName>
    </submittedName>
</protein>
<sequence>MRLEHPMLGMFLKALDDSFTQPDMESLLLHRFGFPYQRLTNAQLHWQTQVININQYFQQRNITEQLVAAARDARPSVLEFDLIADSMGFVITPANAELEVLIRPESPYQDVDAFRCKLASLQAAICQVDTGTEFGTGTLIAEDLVITNHHVIASKLGTDGKLTGPVTCRFDYKTNGAGYTTPALNVIARTLLASSPHAAADLVVGPMASDFGALDYAILKLDGKLASEPLVPGGDPRGRVDISSPSAITRNTGVLVLQHPGGQPMKIDLGAVLDFGATRFRHSVNTEHGSSGAPVFDGALRLIGIHHAGQSGGTASLPYNEGVPLGAILADARLKNVEV</sequence>
<dbReference type="Gene3D" id="2.40.10.10">
    <property type="entry name" value="Trypsin-like serine proteases"/>
    <property type="match status" value="2"/>
</dbReference>
<gene>
    <name evidence="1" type="ORF">JN757_15080</name>
</gene>
<keyword evidence="2" id="KW-1185">Reference proteome</keyword>
<proteinExistence type="predicted"/>